<evidence type="ECO:0000313" key="1">
    <source>
        <dbReference type="EMBL" id="TCO11385.1"/>
    </source>
</evidence>
<protein>
    <recommendedName>
        <fullName evidence="3">HTH cro/C1-type domain-containing protein</fullName>
    </recommendedName>
</protein>
<dbReference type="InterPro" id="IPR010982">
    <property type="entry name" value="Lambda_DNA-bd_dom_sf"/>
</dbReference>
<dbReference type="SUPFAM" id="SSF56024">
    <property type="entry name" value="Phospholipase D/nuclease"/>
    <property type="match status" value="1"/>
</dbReference>
<gene>
    <name evidence="1" type="ORF">EV644_13148</name>
</gene>
<accession>A0ABY2B824</accession>
<comment type="caution">
    <text evidence="1">The sequence shown here is derived from an EMBL/GenBank/DDBJ whole genome shotgun (WGS) entry which is preliminary data.</text>
</comment>
<organism evidence="1 2">
    <name type="scientific">Kribbella orskensis</name>
    <dbReference type="NCBI Taxonomy" id="2512216"/>
    <lineage>
        <taxon>Bacteria</taxon>
        <taxon>Bacillati</taxon>
        <taxon>Actinomycetota</taxon>
        <taxon>Actinomycetes</taxon>
        <taxon>Propionibacteriales</taxon>
        <taxon>Kribbellaceae</taxon>
        <taxon>Kribbella</taxon>
    </lineage>
</organism>
<proteinExistence type="predicted"/>
<name>A0ABY2B824_9ACTN</name>
<evidence type="ECO:0008006" key="3">
    <source>
        <dbReference type="Google" id="ProtNLM"/>
    </source>
</evidence>
<dbReference type="EMBL" id="SLWM01000031">
    <property type="protein sequence ID" value="TCO11385.1"/>
    <property type="molecule type" value="Genomic_DNA"/>
</dbReference>
<reference evidence="1 2" key="1">
    <citation type="journal article" date="2015" name="Stand. Genomic Sci.">
        <title>Genomic Encyclopedia of Bacterial and Archaeal Type Strains, Phase III: the genomes of soil and plant-associated and newly described type strains.</title>
        <authorList>
            <person name="Whitman W.B."/>
            <person name="Woyke T."/>
            <person name="Klenk H.P."/>
            <person name="Zhou Y."/>
            <person name="Lilburn T.G."/>
            <person name="Beck B.J."/>
            <person name="De Vos P."/>
            <person name="Vandamme P."/>
            <person name="Eisen J.A."/>
            <person name="Garrity G."/>
            <person name="Hugenholtz P."/>
            <person name="Kyrpides N.C."/>
        </authorList>
    </citation>
    <scope>NUCLEOTIDE SEQUENCE [LARGE SCALE GENOMIC DNA]</scope>
    <source>
        <strain evidence="1 2">VKM Ac-2538</strain>
    </source>
</reference>
<sequence>MGERVNGILRRAMFGAGLSEEDLASRMEVDPKTVRRWLEGRMPYPRHRGVLARLLEVDEYQLWPQLEALEASKSRPAEIVAVYPRRSAINREGWTSLFAGAKQEIDVLAFAALFLAENFELVDLIGERANAGVRVRIALGDPNGLHIAQRGREEGIGVALAAKVRNALVLLRPLLGRPGVELRLHDTVLYNSLYRADDQLLVNQHIYGIPAAQAPTYHLRKASGGEMYGFYLDSFGRIWAGATPPDKMP</sequence>
<dbReference type="SUPFAM" id="SSF47413">
    <property type="entry name" value="lambda repressor-like DNA-binding domains"/>
    <property type="match status" value="1"/>
</dbReference>
<keyword evidence="2" id="KW-1185">Reference proteome</keyword>
<dbReference type="Gene3D" id="1.10.260.40">
    <property type="entry name" value="lambda repressor-like DNA-binding domains"/>
    <property type="match status" value="1"/>
</dbReference>
<evidence type="ECO:0000313" key="2">
    <source>
        <dbReference type="Proteomes" id="UP000295818"/>
    </source>
</evidence>
<dbReference type="Proteomes" id="UP000295818">
    <property type="component" value="Unassembled WGS sequence"/>
</dbReference>